<evidence type="ECO:0000313" key="2">
    <source>
        <dbReference type="EMBL" id="MEA5139322.1"/>
    </source>
</evidence>
<dbReference type="SUPFAM" id="SSF53448">
    <property type="entry name" value="Nucleotide-diphospho-sugar transferases"/>
    <property type="match status" value="1"/>
</dbReference>
<dbReference type="InterPro" id="IPR001173">
    <property type="entry name" value="Glyco_trans_2-like"/>
</dbReference>
<accession>A0ABU5Q9K2</accession>
<name>A0ABU5Q9K2_9BACT</name>
<evidence type="ECO:0000259" key="1">
    <source>
        <dbReference type="Pfam" id="PF00535"/>
    </source>
</evidence>
<dbReference type="PANTHER" id="PTHR22916">
    <property type="entry name" value="GLYCOSYLTRANSFERASE"/>
    <property type="match status" value="1"/>
</dbReference>
<dbReference type="PANTHER" id="PTHR22916:SF3">
    <property type="entry name" value="UDP-GLCNAC:BETAGAL BETA-1,3-N-ACETYLGLUCOSAMINYLTRANSFERASE-LIKE PROTEIN 1"/>
    <property type="match status" value="1"/>
</dbReference>
<gene>
    <name evidence="2" type="ORF">VB248_09255</name>
</gene>
<dbReference type="Proteomes" id="UP001302949">
    <property type="component" value="Unassembled WGS sequence"/>
</dbReference>
<reference evidence="2 3" key="1">
    <citation type="submission" date="2023-12" db="EMBL/GenBank/DDBJ databases">
        <title>Novel species of the genus Arcicella isolated from rivers.</title>
        <authorList>
            <person name="Lu H."/>
        </authorList>
    </citation>
    <scope>NUCLEOTIDE SEQUENCE [LARGE SCALE GENOMIC DNA]</scope>
    <source>
        <strain evidence="2 3">KCTC 23307</strain>
    </source>
</reference>
<dbReference type="Pfam" id="PF00535">
    <property type="entry name" value="Glycos_transf_2"/>
    <property type="match status" value="1"/>
</dbReference>
<sequence>MKTLSIALCTYNGGKFLREQLQSLANQTLLPFEIVITDDCSTDNTEQIVEEFKDVLRIRFYKNPSPLRVNKNFEKAISLCKGDIIVPCDQDDIWHPEKLSTICRYFKNNPTQLTVFSDAILIDESGNSLGKTFWSVVRFHALQIQQWKNGYAFDLLLHGNRTAGCMMAFRKELLEYTLPFPTHIPEMIHDGWLTIMSAMFNRLGMIEETLISYRQHQFQQIGTRPKEGGKVLSLKERFSRSRAEKIAPFVVKRDYFCTLKEAISEHLKNVNDEAVKQNFAKISKIIKFYETRASLPAFRLARIFPVLVMLFKGMYHTYKDQEADLKAPYLAAIGDILE</sequence>
<dbReference type="CDD" id="cd04196">
    <property type="entry name" value="GT_2_like_d"/>
    <property type="match status" value="1"/>
</dbReference>
<dbReference type="InterPro" id="IPR029044">
    <property type="entry name" value="Nucleotide-diphossugar_trans"/>
</dbReference>
<keyword evidence="3" id="KW-1185">Reference proteome</keyword>
<feature type="domain" description="Glycosyltransferase 2-like" evidence="1">
    <location>
        <begin position="5"/>
        <end position="145"/>
    </location>
</feature>
<dbReference type="EMBL" id="JAYFUM010000009">
    <property type="protein sequence ID" value="MEA5139322.1"/>
    <property type="molecule type" value="Genomic_DNA"/>
</dbReference>
<protein>
    <submittedName>
        <fullName evidence="2">Glycosyltransferase family 2 protein</fullName>
    </submittedName>
</protein>
<comment type="caution">
    <text evidence="2">The sequence shown here is derived from an EMBL/GenBank/DDBJ whole genome shotgun (WGS) entry which is preliminary data.</text>
</comment>
<evidence type="ECO:0000313" key="3">
    <source>
        <dbReference type="Proteomes" id="UP001302949"/>
    </source>
</evidence>
<proteinExistence type="predicted"/>
<dbReference type="RefSeq" id="WP_323296484.1">
    <property type="nucleotide sequence ID" value="NZ_JAYFUM010000009.1"/>
</dbReference>
<organism evidence="2 3">
    <name type="scientific">Arcicella rigui</name>
    <dbReference type="NCBI Taxonomy" id="797020"/>
    <lineage>
        <taxon>Bacteria</taxon>
        <taxon>Pseudomonadati</taxon>
        <taxon>Bacteroidota</taxon>
        <taxon>Cytophagia</taxon>
        <taxon>Cytophagales</taxon>
        <taxon>Flectobacillaceae</taxon>
        <taxon>Arcicella</taxon>
    </lineage>
</organism>
<dbReference type="Gene3D" id="3.90.550.10">
    <property type="entry name" value="Spore Coat Polysaccharide Biosynthesis Protein SpsA, Chain A"/>
    <property type="match status" value="1"/>
</dbReference>